<evidence type="ECO:0000313" key="3">
    <source>
        <dbReference type="Proteomes" id="UP000606974"/>
    </source>
</evidence>
<dbReference type="Proteomes" id="UP000606974">
    <property type="component" value="Unassembled WGS sequence"/>
</dbReference>
<dbReference type="AlphaFoldDB" id="A0A8H7AHU1"/>
<feature type="compositionally biased region" description="Polar residues" evidence="1">
    <location>
        <begin position="40"/>
        <end position="61"/>
    </location>
</feature>
<feature type="compositionally biased region" description="Gly residues" evidence="1">
    <location>
        <begin position="532"/>
        <end position="543"/>
    </location>
</feature>
<name>A0A8H7AHU1_9EURO</name>
<feature type="region of interest" description="Disordered" evidence="1">
    <location>
        <begin position="239"/>
        <end position="286"/>
    </location>
</feature>
<feature type="compositionally biased region" description="Low complexity" evidence="1">
    <location>
        <begin position="370"/>
        <end position="383"/>
    </location>
</feature>
<feature type="compositionally biased region" description="Basic and acidic residues" evidence="1">
    <location>
        <begin position="299"/>
        <end position="311"/>
    </location>
</feature>
<feature type="compositionally biased region" description="Low complexity" evidence="1">
    <location>
        <begin position="781"/>
        <end position="796"/>
    </location>
</feature>
<dbReference type="OrthoDB" id="10410288at2759"/>
<feature type="region of interest" description="Disordered" evidence="1">
    <location>
        <begin position="1"/>
        <end position="93"/>
    </location>
</feature>
<protein>
    <submittedName>
        <fullName evidence="2">Uncharacterized protein</fullName>
    </submittedName>
</protein>
<keyword evidence="3" id="KW-1185">Reference proteome</keyword>
<feature type="compositionally biased region" description="Polar residues" evidence="1">
    <location>
        <begin position="322"/>
        <end position="333"/>
    </location>
</feature>
<feature type="region of interest" description="Disordered" evidence="1">
    <location>
        <begin position="530"/>
        <end position="550"/>
    </location>
</feature>
<proteinExistence type="predicted"/>
<organism evidence="2 3">
    <name type="scientific">Endocarpon pusillum</name>
    <dbReference type="NCBI Taxonomy" id="364733"/>
    <lineage>
        <taxon>Eukaryota</taxon>
        <taxon>Fungi</taxon>
        <taxon>Dikarya</taxon>
        <taxon>Ascomycota</taxon>
        <taxon>Pezizomycotina</taxon>
        <taxon>Eurotiomycetes</taxon>
        <taxon>Chaetothyriomycetidae</taxon>
        <taxon>Verrucariales</taxon>
        <taxon>Verrucariaceae</taxon>
        <taxon>Endocarpon</taxon>
    </lineage>
</organism>
<feature type="region of interest" description="Disordered" evidence="1">
    <location>
        <begin position="298"/>
        <end position="383"/>
    </location>
</feature>
<sequence length="856" mass="87655">MSSSSPERGPQLPLRPASTPKKHVQKSREIRTLEPDQTEESPSNRLYTTPISVTTDTSCPSRSIEAGGAGPSNRPSNKQPQRRHTPSIIPSFDQHKEYSYPAVLGAIEQSNNLSGQLRLLQQELQAIQQNPDDDGGDDVVRREGVRQLKEAIDNTKIDIAVLDRWLLEKKQRERARALADRTVVSVTTSQRPTITSGASGLSLITGQPGRQGSAPASIGFGFGEAISLKSAASTGQIVSSGAGRSASAFNSSKRRSHKRRYPGTEPNEDALRNSASLPTPGSEGKRAALESAVEILLEEGTRNSNPDRDPRQAPSSYGDMSIKTSDPNVNIRITGSGACTGKDTAGPSNSRPHPSLPRSGSHRRLVTTGAAPRTAAEQQAAEQQAAEVEIAALVGSAPEGAASSYGGNAIVPSPSVPTHPHPNVGWSCTGSGAGVGAAGSSHVGTHHYTPRRGTYQRLAGNNAVGSGTGRSVAGPPPGSIDQFLPAPLGQGVAAASGAVGSGIMRDATAPAGAIPSHFLPLPSSPWYSAGSGPRGGSVGGGASGLPHRGPAFFPPSASPWNAVPRVAVGDAGWTEFAGQAVGTPAYMTGLPVPGLPSSITWGVPVDRILGLPGSSMPPLPGLSGNRMGGVPGPSLASPGAWGTGSSVAHGLSSGVSGSSFPPLLDSWRATGGAAMAGTQTDPPSLTTTRTVPNISRGSAAGSDAANVALYNQAAAQASHRPGAIITRQGRHWGVAGEVEAGRMAATGARPNIAEKETQHAREERTAHSSGAKRKAANPSSGQAGRSEQRAAASGSGAERRRDGASSGRMALPTSEQGTKEGGSASNAVAGIQTAVARNEQRDRNRGPSYWTGQIGL</sequence>
<reference evidence="2" key="1">
    <citation type="submission" date="2020-02" db="EMBL/GenBank/DDBJ databases">
        <authorList>
            <person name="Palmer J.M."/>
        </authorList>
    </citation>
    <scope>NUCLEOTIDE SEQUENCE</scope>
    <source>
        <strain evidence="2">EPUS1.4</strain>
        <tissue evidence="2">Thallus</tissue>
    </source>
</reference>
<feature type="compositionally biased region" description="Basic and acidic residues" evidence="1">
    <location>
        <begin position="752"/>
        <end position="766"/>
    </location>
</feature>
<evidence type="ECO:0000313" key="2">
    <source>
        <dbReference type="EMBL" id="KAF7505415.1"/>
    </source>
</evidence>
<feature type="region of interest" description="Disordered" evidence="1">
    <location>
        <begin position="743"/>
        <end position="856"/>
    </location>
</feature>
<accession>A0A8H7AHU1</accession>
<evidence type="ECO:0000256" key="1">
    <source>
        <dbReference type="SAM" id="MobiDB-lite"/>
    </source>
</evidence>
<dbReference type="EMBL" id="JAACFV010000110">
    <property type="protein sequence ID" value="KAF7505415.1"/>
    <property type="molecule type" value="Genomic_DNA"/>
</dbReference>
<gene>
    <name evidence="2" type="ORF">GJ744_000961</name>
</gene>
<comment type="caution">
    <text evidence="2">The sequence shown here is derived from an EMBL/GenBank/DDBJ whole genome shotgun (WGS) entry which is preliminary data.</text>
</comment>
<feature type="compositionally biased region" description="Basic residues" evidence="1">
    <location>
        <begin position="252"/>
        <end position="261"/>
    </location>
</feature>